<name>A0A841GRF4_9BACT</name>
<dbReference type="EMBL" id="JACHIA010000001">
    <property type="protein sequence ID" value="MBB6068839.1"/>
    <property type="molecule type" value="Genomic_DNA"/>
</dbReference>
<protein>
    <submittedName>
        <fullName evidence="1">Uncharacterized protein</fullName>
    </submittedName>
</protein>
<gene>
    <name evidence="1" type="ORF">HNQ61_000450</name>
</gene>
<comment type="caution">
    <text evidence="1">The sequence shown here is derived from an EMBL/GenBank/DDBJ whole genome shotgun (WGS) entry which is preliminary data.</text>
</comment>
<dbReference type="RefSeq" id="WP_170031263.1">
    <property type="nucleotide sequence ID" value="NZ_JABDTL010000001.1"/>
</dbReference>
<reference evidence="1 2" key="1">
    <citation type="submission" date="2020-08" db="EMBL/GenBank/DDBJ databases">
        <title>Genomic Encyclopedia of Type Strains, Phase IV (KMG-IV): sequencing the most valuable type-strain genomes for metagenomic binning, comparative biology and taxonomic classification.</title>
        <authorList>
            <person name="Goeker M."/>
        </authorList>
    </citation>
    <scope>NUCLEOTIDE SEQUENCE [LARGE SCALE GENOMIC DNA]</scope>
    <source>
        <strain evidence="1 2">DSM 29007</strain>
    </source>
</reference>
<accession>A0A841GRF4</accession>
<dbReference type="Proteomes" id="UP000582837">
    <property type="component" value="Unassembled WGS sequence"/>
</dbReference>
<evidence type="ECO:0000313" key="2">
    <source>
        <dbReference type="Proteomes" id="UP000582837"/>
    </source>
</evidence>
<sequence>MDTDLDEMSREQLAAEIIKLRNGIRAHRDSTGHDLCWHHPDLWALLPERSDPLPTVPEWPQFMRGCVRYRQSLDEQAPHAPRSAEPFRG</sequence>
<keyword evidence="2" id="KW-1185">Reference proteome</keyword>
<dbReference type="AlphaFoldDB" id="A0A841GRF4"/>
<organism evidence="1 2">
    <name type="scientific">Longimicrobium terrae</name>
    <dbReference type="NCBI Taxonomy" id="1639882"/>
    <lineage>
        <taxon>Bacteria</taxon>
        <taxon>Pseudomonadati</taxon>
        <taxon>Gemmatimonadota</taxon>
        <taxon>Longimicrobiia</taxon>
        <taxon>Longimicrobiales</taxon>
        <taxon>Longimicrobiaceae</taxon>
        <taxon>Longimicrobium</taxon>
    </lineage>
</organism>
<evidence type="ECO:0000313" key="1">
    <source>
        <dbReference type="EMBL" id="MBB6068839.1"/>
    </source>
</evidence>
<proteinExistence type="predicted"/>